<dbReference type="PROSITE" id="PS52050">
    <property type="entry name" value="WYL"/>
    <property type="match status" value="1"/>
</dbReference>
<name>A0ABZ3CEH0_9ACTN</name>
<evidence type="ECO:0000259" key="1">
    <source>
        <dbReference type="Pfam" id="PF13280"/>
    </source>
</evidence>
<dbReference type="PANTHER" id="PTHR34580">
    <property type="match status" value="1"/>
</dbReference>
<keyword evidence="3" id="KW-1185">Reference proteome</keyword>
<evidence type="ECO:0000313" key="3">
    <source>
        <dbReference type="Proteomes" id="UP001434337"/>
    </source>
</evidence>
<gene>
    <name evidence="2" type="ORF">PCC79_07115</name>
</gene>
<dbReference type="Proteomes" id="UP001434337">
    <property type="component" value="Chromosome"/>
</dbReference>
<dbReference type="EMBL" id="CP115965">
    <property type="protein sequence ID" value="WZW99947.1"/>
    <property type="molecule type" value="Genomic_DNA"/>
</dbReference>
<organism evidence="2 3">
    <name type="scientific">Propioniciclava soli</name>
    <dbReference type="NCBI Taxonomy" id="2775081"/>
    <lineage>
        <taxon>Bacteria</taxon>
        <taxon>Bacillati</taxon>
        <taxon>Actinomycetota</taxon>
        <taxon>Actinomycetes</taxon>
        <taxon>Propionibacteriales</taxon>
        <taxon>Propionibacteriaceae</taxon>
        <taxon>Propioniciclava</taxon>
    </lineage>
</organism>
<dbReference type="Pfam" id="PF13280">
    <property type="entry name" value="WYL"/>
    <property type="match status" value="1"/>
</dbReference>
<accession>A0ABZ3CEH0</accession>
<protein>
    <submittedName>
        <fullName evidence="2">WYL domain-containing protein</fullName>
    </submittedName>
</protein>
<feature type="domain" description="WYL" evidence="1">
    <location>
        <begin position="147"/>
        <end position="205"/>
    </location>
</feature>
<dbReference type="InterPro" id="IPR051534">
    <property type="entry name" value="CBASS_pafABC_assoc_protein"/>
</dbReference>
<reference evidence="2 3" key="1">
    <citation type="journal article" date="2023" name="Environ Microbiome">
        <title>A coral-associated actinobacterium mitigates coral bleaching under heat stress.</title>
        <authorList>
            <person name="Li J."/>
            <person name="Zou Y."/>
            <person name="Li Q."/>
            <person name="Zhang J."/>
            <person name="Bourne D.G."/>
            <person name="Lyu Y."/>
            <person name="Liu C."/>
            <person name="Zhang S."/>
        </authorList>
    </citation>
    <scope>NUCLEOTIDE SEQUENCE [LARGE SCALE GENOMIC DNA]</scope>
    <source>
        <strain evidence="2 3">SCSIO 13291</strain>
    </source>
</reference>
<sequence>MSARKSERILNLTICLLMARRFVEREQIRTLVEGYQGLSQATFERTFERDKDELRALGVPVETGSNNPLFPDEVGYRIRRRDFELPPLEFDAGELAALGVASGVWDSARLAERATQAVAKLRASGLDPDASRVAAFAPSVAAHEPGFEVLWQATLEQRPVAFRYRSRPRVVEPWQLTSRTGAWYLIGLDRTRGEGRSFKLSRLESEARFAGDPGTIALPDPDVVAAHLASLEARRDAPALVAVREGAAGDLIRFAEPADARVPEGYRAWRVELGRDAAGDLAWYGADVLPLDPPELVAAVRAHLEAVAAWA</sequence>
<dbReference type="PANTHER" id="PTHR34580:SF3">
    <property type="entry name" value="PROTEIN PAFB"/>
    <property type="match status" value="1"/>
</dbReference>
<dbReference type="RefSeq" id="WP_342373401.1">
    <property type="nucleotide sequence ID" value="NZ_CP115965.1"/>
</dbReference>
<evidence type="ECO:0000313" key="2">
    <source>
        <dbReference type="EMBL" id="WZW99947.1"/>
    </source>
</evidence>
<proteinExistence type="predicted"/>
<dbReference type="InterPro" id="IPR026881">
    <property type="entry name" value="WYL_dom"/>
</dbReference>